<dbReference type="AlphaFoldDB" id="D4YUA9"/>
<dbReference type="EMBL" id="ADNY01000042">
    <property type="protein sequence ID" value="EFG55255.1"/>
    <property type="molecule type" value="Genomic_DNA"/>
</dbReference>
<organism evidence="3 4">
    <name type="scientific">Lactobacillus amylolyticus DSM 11664</name>
    <dbReference type="NCBI Taxonomy" id="585524"/>
    <lineage>
        <taxon>Bacteria</taxon>
        <taxon>Bacillati</taxon>
        <taxon>Bacillota</taxon>
        <taxon>Bacilli</taxon>
        <taxon>Lactobacillales</taxon>
        <taxon>Lactobacillaceae</taxon>
        <taxon>Lactobacillus</taxon>
    </lineage>
</organism>
<keyword evidence="4" id="KW-1185">Reference proteome</keyword>
<dbReference type="GO" id="GO:0016491">
    <property type="term" value="F:oxidoreductase activity"/>
    <property type="evidence" value="ECO:0007669"/>
    <property type="project" value="InterPro"/>
</dbReference>
<dbReference type="PATRIC" id="fig|585524.9.peg.283"/>
<comment type="caution">
    <text evidence="3">The sequence shown here is derived from an EMBL/GenBank/DDBJ whole genome shotgun (WGS) entry which is preliminary data.</text>
</comment>
<dbReference type="Proteomes" id="UP000004069">
    <property type="component" value="Unassembled WGS sequence"/>
</dbReference>
<sequence>MKSPLPGPKGMISVTDGKADDANVHNRAYLDSILVEMRLIDSIQPDLTTEFFGKEFASPITLAAVSHLNKVLPNKKTQANARKSKSS</sequence>
<evidence type="ECO:0000313" key="3">
    <source>
        <dbReference type="EMBL" id="EFG55255.1"/>
    </source>
</evidence>
<proteinExistence type="predicted"/>
<accession>D4YUA9</accession>
<reference evidence="3 4" key="1">
    <citation type="submission" date="2010-04" db="EMBL/GenBank/DDBJ databases">
        <authorList>
            <person name="Muzny D."/>
            <person name="Qin X."/>
            <person name="Deng J."/>
            <person name="Jiang H."/>
            <person name="Liu Y."/>
            <person name="Qu J."/>
            <person name="Song X.-Z."/>
            <person name="Zhang L."/>
            <person name="Thornton R."/>
            <person name="Coyle M."/>
            <person name="Francisco L."/>
            <person name="Jackson L."/>
            <person name="Javaid M."/>
            <person name="Korchina V."/>
            <person name="Kovar C."/>
            <person name="Mata R."/>
            <person name="Mathew T."/>
            <person name="Ngo R."/>
            <person name="Nguyen L."/>
            <person name="Nguyen N."/>
            <person name="Okwuonu G."/>
            <person name="Ongeri F."/>
            <person name="Pham C."/>
            <person name="Simmons D."/>
            <person name="Wilczek-Boney K."/>
            <person name="Hale W."/>
            <person name="Jakkamsetti A."/>
            <person name="Pham P."/>
            <person name="Ruth R."/>
            <person name="San Lucas F."/>
            <person name="Warren J."/>
            <person name="Zhang J."/>
            <person name="Zhao Z."/>
            <person name="Zhou C."/>
            <person name="Zhu D."/>
            <person name="Lee S."/>
            <person name="Bess C."/>
            <person name="Blankenburg K."/>
            <person name="Forbes L."/>
            <person name="Fu Q."/>
            <person name="Gubbala S."/>
            <person name="Hirani K."/>
            <person name="Jayaseelan J.C."/>
            <person name="Lara F."/>
            <person name="Munidasa M."/>
            <person name="Palculict T."/>
            <person name="Patil S."/>
            <person name="Pu L.-L."/>
            <person name="Saada N."/>
            <person name="Tang L."/>
            <person name="Weissenberger G."/>
            <person name="Zhu Y."/>
            <person name="Hemphill L."/>
            <person name="Shang Y."/>
            <person name="Youmans B."/>
            <person name="Ayvaz T."/>
            <person name="Ross M."/>
            <person name="Santibanez J."/>
            <person name="Aqrawi P."/>
            <person name="Gross S."/>
            <person name="Joshi V."/>
            <person name="Fowler G."/>
            <person name="Nazareth L."/>
            <person name="Reid J."/>
            <person name="Worley K."/>
            <person name="Petrosino J."/>
            <person name="Highlander S."/>
            <person name="Gibbs R."/>
        </authorList>
    </citation>
    <scope>NUCLEOTIDE SEQUENCE [LARGE SCALE GENOMIC DNA]</scope>
    <source>
        <strain evidence="3 4">DSM 11664</strain>
    </source>
</reference>
<name>D4YUA9_9LACO</name>
<feature type="domain" description="FMN-dependent dehydrogenase" evidence="2">
    <location>
        <begin position="12"/>
        <end position="78"/>
    </location>
</feature>
<dbReference type="Pfam" id="PF01070">
    <property type="entry name" value="FMN_dh"/>
    <property type="match status" value="1"/>
</dbReference>
<dbReference type="InterPro" id="IPR000262">
    <property type="entry name" value="FMN-dep_DH"/>
</dbReference>
<evidence type="ECO:0000259" key="2">
    <source>
        <dbReference type="Pfam" id="PF01070"/>
    </source>
</evidence>
<protein>
    <recommendedName>
        <fullName evidence="2">FMN-dependent dehydrogenase domain-containing protein</fullName>
    </recommendedName>
</protein>
<gene>
    <name evidence="3" type="ORF">HMPREF0493_1120</name>
</gene>
<dbReference type="eggNOG" id="COG1304">
    <property type="taxonomic scope" value="Bacteria"/>
</dbReference>
<evidence type="ECO:0000313" key="4">
    <source>
        <dbReference type="Proteomes" id="UP000004069"/>
    </source>
</evidence>
<evidence type="ECO:0000256" key="1">
    <source>
        <dbReference type="ARBA" id="ARBA00001917"/>
    </source>
</evidence>
<comment type="cofactor">
    <cofactor evidence="1">
        <name>FMN</name>
        <dbReference type="ChEBI" id="CHEBI:58210"/>
    </cofactor>
</comment>